<evidence type="ECO:0000313" key="1">
    <source>
        <dbReference type="EMBL" id="KAK9241322.1"/>
    </source>
</evidence>
<comment type="caution">
    <text evidence="1">The sequence shown here is derived from an EMBL/GenBank/DDBJ whole genome shotgun (WGS) entry which is preliminary data.</text>
</comment>
<gene>
    <name evidence="1" type="ORF">V1525DRAFT_392795</name>
</gene>
<reference evidence="2" key="1">
    <citation type="journal article" date="2024" name="Front. Bioeng. Biotechnol.">
        <title>Genome-scale model development and genomic sequencing of the oleaginous clade Lipomyces.</title>
        <authorList>
            <person name="Czajka J.J."/>
            <person name="Han Y."/>
            <person name="Kim J."/>
            <person name="Mondo S.J."/>
            <person name="Hofstad B.A."/>
            <person name="Robles A."/>
            <person name="Haridas S."/>
            <person name="Riley R."/>
            <person name="LaButti K."/>
            <person name="Pangilinan J."/>
            <person name="Andreopoulos W."/>
            <person name="Lipzen A."/>
            <person name="Yan J."/>
            <person name="Wang M."/>
            <person name="Ng V."/>
            <person name="Grigoriev I.V."/>
            <person name="Spatafora J.W."/>
            <person name="Magnuson J.K."/>
            <person name="Baker S.E."/>
            <person name="Pomraning K.R."/>
        </authorList>
    </citation>
    <scope>NUCLEOTIDE SEQUENCE [LARGE SCALE GENOMIC DNA]</scope>
    <source>
        <strain evidence="2">CBS 7786</strain>
    </source>
</reference>
<evidence type="ECO:0000313" key="2">
    <source>
        <dbReference type="Proteomes" id="UP001433508"/>
    </source>
</evidence>
<dbReference type="EMBL" id="MU971335">
    <property type="protein sequence ID" value="KAK9241322.1"/>
    <property type="molecule type" value="Genomic_DNA"/>
</dbReference>
<sequence>MPESTEEHEPGQRGVGQYLAVDSSSTRLRKYSIFPITAIFYLKRYVQSSGKRPYSILVFAAIAVPTGLFFGFTAPWIWYNVSHSLPVIFAYVLLLCVISLCRSAGSDPGILPRNIHIETSESEKREPGSLNIAPLSVTVNCRQYDEDHPVYLRINYCSVCRIWRPARSIHCRECDSCIDFMDHHCIWLNNCIGVRNYRYFFCFILSLSLLGYFMTSLCFLHVFTWKRQKSSTTIAALRFAPVSFALAIYGILGSIYPTALSLYHIFLMSRGEKTAEFLRSRRVSKLERRRPYDTRNIQRNILYVLCAPRRISYTRSGGMVVPRDC</sequence>
<proteinExistence type="predicted"/>
<dbReference type="Proteomes" id="UP001433508">
    <property type="component" value="Unassembled WGS sequence"/>
</dbReference>
<keyword evidence="2" id="KW-1185">Reference proteome</keyword>
<name>A0ACC3TBN1_LIPKO</name>
<organism evidence="1 2">
    <name type="scientific">Lipomyces kononenkoae</name>
    <name type="common">Yeast</name>
    <dbReference type="NCBI Taxonomy" id="34357"/>
    <lineage>
        <taxon>Eukaryota</taxon>
        <taxon>Fungi</taxon>
        <taxon>Dikarya</taxon>
        <taxon>Ascomycota</taxon>
        <taxon>Saccharomycotina</taxon>
        <taxon>Lipomycetes</taxon>
        <taxon>Lipomycetales</taxon>
        <taxon>Lipomycetaceae</taxon>
        <taxon>Lipomyces</taxon>
    </lineage>
</organism>
<protein>
    <submittedName>
        <fullName evidence="1">DHHC palmitoyltransferase-domain-containing protein</fullName>
    </submittedName>
</protein>
<accession>A0ACC3TBN1</accession>